<name>A0A368NBP3_9EURY</name>
<dbReference type="Proteomes" id="UP000252189">
    <property type="component" value="Unassembled WGS sequence"/>
</dbReference>
<evidence type="ECO:0000313" key="1">
    <source>
        <dbReference type="EMBL" id="RCU47938.1"/>
    </source>
</evidence>
<dbReference type="AlphaFoldDB" id="A0A368NBP3"/>
<gene>
    <name evidence="1" type="ORF">DU504_11915</name>
</gene>
<accession>A0A368NBP3</accession>
<dbReference type="EMBL" id="QPHM01000001">
    <property type="protein sequence ID" value="RCU47938.1"/>
    <property type="molecule type" value="Genomic_DNA"/>
</dbReference>
<evidence type="ECO:0000313" key="2">
    <source>
        <dbReference type="Proteomes" id="UP000252189"/>
    </source>
</evidence>
<keyword evidence="2" id="KW-1185">Reference proteome</keyword>
<organism evidence="1 2">
    <name type="scientific">Haloplanus salinus</name>
    <dbReference type="NCBI Taxonomy" id="1126245"/>
    <lineage>
        <taxon>Archaea</taxon>
        <taxon>Methanobacteriati</taxon>
        <taxon>Methanobacteriota</taxon>
        <taxon>Stenosarchaea group</taxon>
        <taxon>Halobacteria</taxon>
        <taxon>Halobacteriales</taxon>
        <taxon>Haloferacaceae</taxon>
        <taxon>Haloplanus</taxon>
    </lineage>
</organism>
<sequence length="149" mass="16532">MANQRFELSNTNTVFAPLIYPEKIVVRKERRKSRQPGYCEGEDVADIGSKNREIDLNGVIMDYEKGAIDALLDESGDLDLVADEWSGKVQVLDGEYERIAFETFSYRLKLVSTGLDEDGGSRNSGILDAGVAGYSLDYIDSLILDGELK</sequence>
<comment type="caution">
    <text evidence="1">The sequence shown here is derived from an EMBL/GenBank/DDBJ whole genome shotgun (WGS) entry which is preliminary data.</text>
</comment>
<proteinExistence type="predicted"/>
<reference evidence="1 2" key="1">
    <citation type="submission" date="2018-07" db="EMBL/GenBank/DDBJ databases">
        <title>Genome sequences of Haloplanus salinus JCM 18368T.</title>
        <authorList>
            <person name="Kim Y.B."/>
            <person name="Roh S.W."/>
        </authorList>
    </citation>
    <scope>NUCLEOTIDE SEQUENCE [LARGE SCALE GENOMIC DNA]</scope>
    <source>
        <strain evidence="1 2">JCM 18368</strain>
    </source>
</reference>
<protein>
    <submittedName>
        <fullName evidence="1">Uncharacterized protein</fullName>
    </submittedName>
</protein>